<dbReference type="Proteomes" id="UP000176547">
    <property type="component" value="Unassembled WGS sequence"/>
</dbReference>
<evidence type="ECO:0000313" key="2">
    <source>
        <dbReference type="Proteomes" id="UP000176547"/>
    </source>
</evidence>
<comment type="caution">
    <text evidence="1">The sequence shown here is derived from an EMBL/GenBank/DDBJ whole genome shotgun (WGS) entry which is preliminary data.</text>
</comment>
<accession>A0A1F5NCE4</accession>
<protein>
    <submittedName>
        <fullName evidence="1">Uncharacterized protein</fullName>
    </submittedName>
</protein>
<evidence type="ECO:0000313" key="1">
    <source>
        <dbReference type="EMBL" id="OGE75258.1"/>
    </source>
</evidence>
<gene>
    <name evidence="1" type="ORF">A3K06_03135</name>
</gene>
<name>A0A1F5NCE4_9BACT</name>
<sequence length="86" mass="9655">MSTGPVGIKAREDEVDQFLSEAVRLQAHLEARAFANYRNLRELTEIIGQNEVSRADARRLLKLQQYPALSTDAGIVWLLENASLLC</sequence>
<organism evidence="1 2">
    <name type="scientific">Candidatus Doudnabacteria bacterium RIFCSPHIGHO2_01_52_17</name>
    <dbReference type="NCBI Taxonomy" id="1817820"/>
    <lineage>
        <taxon>Bacteria</taxon>
        <taxon>Candidatus Doudnaibacteriota</taxon>
    </lineage>
</organism>
<dbReference type="AlphaFoldDB" id="A0A1F5NCE4"/>
<proteinExistence type="predicted"/>
<reference evidence="1 2" key="1">
    <citation type="journal article" date="2016" name="Nat. Commun.">
        <title>Thousands of microbial genomes shed light on interconnected biogeochemical processes in an aquifer system.</title>
        <authorList>
            <person name="Anantharaman K."/>
            <person name="Brown C.T."/>
            <person name="Hug L.A."/>
            <person name="Sharon I."/>
            <person name="Castelle C.J."/>
            <person name="Probst A.J."/>
            <person name="Thomas B.C."/>
            <person name="Singh A."/>
            <person name="Wilkins M.J."/>
            <person name="Karaoz U."/>
            <person name="Brodie E.L."/>
            <person name="Williams K.H."/>
            <person name="Hubbard S.S."/>
            <person name="Banfield J.F."/>
        </authorList>
    </citation>
    <scope>NUCLEOTIDE SEQUENCE [LARGE SCALE GENOMIC DNA]</scope>
</reference>
<dbReference type="EMBL" id="MFEG01000032">
    <property type="protein sequence ID" value="OGE75258.1"/>
    <property type="molecule type" value="Genomic_DNA"/>
</dbReference>